<feature type="region of interest" description="Disordered" evidence="4">
    <location>
        <begin position="148"/>
        <end position="273"/>
    </location>
</feature>
<dbReference type="PANTHER" id="PTHR22683">
    <property type="entry name" value="SPORULATION PROTEIN RELATED"/>
    <property type="match status" value="1"/>
</dbReference>
<evidence type="ECO:0000256" key="4">
    <source>
        <dbReference type="SAM" id="MobiDB-lite"/>
    </source>
</evidence>
<dbReference type="STRING" id="47866.GA0074694_0928"/>
<keyword evidence="7" id="KW-1185">Reference proteome</keyword>
<dbReference type="InterPro" id="IPR027417">
    <property type="entry name" value="P-loop_NTPase"/>
</dbReference>
<gene>
    <name evidence="6" type="ORF">GA0074694_0928</name>
</gene>
<evidence type="ECO:0000256" key="2">
    <source>
        <dbReference type="ARBA" id="ARBA00022840"/>
    </source>
</evidence>
<dbReference type="Pfam" id="PF01580">
    <property type="entry name" value="FtsK_SpoIIIE"/>
    <property type="match status" value="1"/>
</dbReference>
<name>A0A1C6RCI6_9ACTN</name>
<feature type="compositionally biased region" description="Low complexity" evidence="4">
    <location>
        <begin position="380"/>
        <end position="389"/>
    </location>
</feature>
<dbReference type="PANTHER" id="PTHR22683:SF41">
    <property type="entry name" value="DNA TRANSLOCASE FTSK"/>
    <property type="match status" value="1"/>
</dbReference>
<evidence type="ECO:0000256" key="3">
    <source>
        <dbReference type="PROSITE-ProRule" id="PRU00289"/>
    </source>
</evidence>
<reference evidence="7" key="1">
    <citation type="submission" date="2016-06" db="EMBL/GenBank/DDBJ databases">
        <authorList>
            <person name="Varghese N."/>
        </authorList>
    </citation>
    <scope>NUCLEOTIDE SEQUENCE [LARGE SCALE GENOMIC DNA]</scope>
    <source>
        <strain evidence="7">DSM 46123</strain>
    </source>
</reference>
<keyword evidence="2 3" id="KW-0067">ATP-binding</keyword>
<evidence type="ECO:0000256" key="1">
    <source>
        <dbReference type="ARBA" id="ARBA00022741"/>
    </source>
</evidence>
<dbReference type="InterPro" id="IPR050206">
    <property type="entry name" value="FtsK/SpoIIIE/SftA"/>
</dbReference>
<dbReference type="InterPro" id="IPR002543">
    <property type="entry name" value="FtsK_dom"/>
</dbReference>
<dbReference type="GO" id="GO:0003677">
    <property type="term" value="F:DNA binding"/>
    <property type="evidence" value="ECO:0007669"/>
    <property type="project" value="InterPro"/>
</dbReference>
<organism evidence="6 7">
    <name type="scientific">Micromonospora inyonensis</name>
    <dbReference type="NCBI Taxonomy" id="47866"/>
    <lineage>
        <taxon>Bacteria</taxon>
        <taxon>Bacillati</taxon>
        <taxon>Actinomycetota</taxon>
        <taxon>Actinomycetes</taxon>
        <taxon>Micromonosporales</taxon>
        <taxon>Micromonosporaceae</taxon>
        <taxon>Micromonospora</taxon>
    </lineage>
</organism>
<keyword evidence="1 3" id="KW-0547">Nucleotide-binding</keyword>
<feature type="compositionally biased region" description="Low complexity" evidence="4">
    <location>
        <begin position="167"/>
        <end position="186"/>
    </location>
</feature>
<dbReference type="RefSeq" id="WP_245714539.1">
    <property type="nucleotide sequence ID" value="NZ_FMHU01000001.1"/>
</dbReference>
<accession>A0A1C6RCI6</accession>
<protein>
    <submittedName>
        <fullName evidence="6">FtsK/SpoIIIE family protein</fullName>
    </submittedName>
</protein>
<dbReference type="Proteomes" id="UP000198906">
    <property type="component" value="Unassembled WGS sequence"/>
</dbReference>
<proteinExistence type="predicted"/>
<evidence type="ECO:0000313" key="7">
    <source>
        <dbReference type="Proteomes" id="UP000198906"/>
    </source>
</evidence>
<evidence type="ECO:0000313" key="6">
    <source>
        <dbReference type="EMBL" id="SCL14817.1"/>
    </source>
</evidence>
<dbReference type="SUPFAM" id="SSF52540">
    <property type="entry name" value="P-loop containing nucleoside triphosphate hydrolases"/>
    <property type="match status" value="1"/>
</dbReference>
<feature type="region of interest" description="Disordered" evidence="4">
    <location>
        <begin position="372"/>
        <end position="410"/>
    </location>
</feature>
<evidence type="ECO:0000259" key="5">
    <source>
        <dbReference type="PROSITE" id="PS50901"/>
    </source>
</evidence>
<feature type="binding site" evidence="3">
    <location>
        <begin position="529"/>
        <end position="536"/>
    </location>
    <ligand>
        <name>ATP</name>
        <dbReference type="ChEBI" id="CHEBI:30616"/>
    </ligand>
</feature>
<dbReference type="GO" id="GO:0005524">
    <property type="term" value="F:ATP binding"/>
    <property type="evidence" value="ECO:0007669"/>
    <property type="project" value="UniProtKB-UniRule"/>
</dbReference>
<dbReference type="AlphaFoldDB" id="A0A1C6RCI6"/>
<dbReference type="Gene3D" id="3.40.50.300">
    <property type="entry name" value="P-loop containing nucleotide triphosphate hydrolases"/>
    <property type="match status" value="1"/>
</dbReference>
<sequence length="1026" mass="104321">MANIKGPASRAAALHRRAAATTAAAATILDDTRPVPADQRRQYELADRLRRAAEALAPGWAGAALDSLTPDVPPGDEVPPFVRVGTAAPLDDARFPALVPLPGTGHLVIDTDVSDPRVAGLLRAVLLRLLAASPAGSLLVRAVDGATGTPPHVSATAPAGTPPRVSARASTAATADTLATGTPGATSHPPAEGRPGPTADPRVTGGPGPTADGSADDGPPAPTESADGRARASTGPEGDSAPAPVDPAGGSTRAPSGSSGIPTPVDSGGTGTVAERTSQTFAGFAPLADAGLLPPPATDPAGLRAVLSEAEQWVASGTARQRRHDRTMLLVIAALPPGVESHDLARIEALARCGHRAGLHLVVAGWPPSAAGHPPLASATNTNTNGDGTTRSRAPGPAIVPTAPDAGRTGAATLPHATEIAIRNAYALLGDPPGTSFASPGADPPTGLNSPVLVEDDPPAGLVEAVCRRLARRVAAGAQLTLATLLPPADAPRWETSSATGLATVVGDADGRTVTLGLTELTPHWLISGRAGSGRADFLTNVLFGLAARYGPDELIMHLVDLADGESFTEFLQTRRDRSWVPQVATAALAADREYVQSLFGHLEAELRRREEAGHRAGGQRFVELRQHQTLPRIVCVIDNVSLLFRDGRPGHRPGQRDRLGVDLAGRLETLARAGRAYGIHLVLAGEGDLGLAAGAASRDSVLGQFPVRVALPGGGAVLEPTNDAAAGLAVGSAVVNTAGGLGGPRGATRGHERMVRFPDPLDDPASLAALRRDLWAARPAGSSPPVVFAGYARPVLRNDPCYRAAEAGRARTPAALLGRAVDVSRSTVSVPLVPVAGRNLVVLGTGPESASLLASIVRSVAAHHGSGSARFVVAALTRNAGDVAAALAAELAARHTVETVDLSGLLAVLDDEHPGYLVLFGADGPGGVPDGPLRALLRDGPPTGRHVLGWWRSASAFGALLDPDDGVGKVASVVVVDVPANQLTPIVGRPVQWSPRPGRALLWDGSDGSGTVLVPFATDGDGEAG</sequence>
<dbReference type="EMBL" id="FMHU01000001">
    <property type="protein sequence ID" value="SCL14817.1"/>
    <property type="molecule type" value="Genomic_DNA"/>
</dbReference>
<feature type="domain" description="FtsK" evidence="5">
    <location>
        <begin position="511"/>
        <end position="721"/>
    </location>
</feature>
<dbReference type="PROSITE" id="PS50901">
    <property type="entry name" value="FTSK"/>
    <property type="match status" value="1"/>
</dbReference>